<dbReference type="KEGG" id="mpp:MICPUCDRAFT_63726"/>
<feature type="region of interest" description="Disordered" evidence="2">
    <location>
        <begin position="17"/>
        <end position="50"/>
    </location>
</feature>
<name>C1N5N9_MICPC</name>
<dbReference type="EMBL" id="GG663748">
    <property type="protein sequence ID" value="EEH52327.1"/>
    <property type="molecule type" value="Genomic_DNA"/>
</dbReference>
<feature type="compositionally biased region" description="Polar residues" evidence="2">
    <location>
        <begin position="39"/>
        <end position="50"/>
    </location>
</feature>
<dbReference type="GeneID" id="9688631"/>
<organism evidence="4">
    <name type="scientific">Micromonas pusilla (strain CCMP1545)</name>
    <name type="common">Picoplanktonic green alga</name>
    <dbReference type="NCBI Taxonomy" id="564608"/>
    <lineage>
        <taxon>Eukaryota</taxon>
        <taxon>Viridiplantae</taxon>
        <taxon>Chlorophyta</taxon>
        <taxon>Mamiellophyceae</taxon>
        <taxon>Mamiellales</taxon>
        <taxon>Mamiellaceae</taxon>
        <taxon>Micromonas</taxon>
    </lineage>
</organism>
<dbReference type="AlphaFoldDB" id="C1N5N9"/>
<reference evidence="3 4" key="1">
    <citation type="journal article" date="2009" name="Science">
        <title>Green evolution and dynamic adaptations revealed by genomes of the marine picoeukaryotes Micromonas.</title>
        <authorList>
            <person name="Worden A.Z."/>
            <person name="Lee J.H."/>
            <person name="Mock T."/>
            <person name="Rouze P."/>
            <person name="Simmons M.P."/>
            <person name="Aerts A.L."/>
            <person name="Allen A.E."/>
            <person name="Cuvelier M.L."/>
            <person name="Derelle E."/>
            <person name="Everett M.V."/>
            <person name="Foulon E."/>
            <person name="Grimwood J."/>
            <person name="Gundlach H."/>
            <person name="Henrissat B."/>
            <person name="Napoli C."/>
            <person name="McDonald S.M."/>
            <person name="Parker M.S."/>
            <person name="Rombauts S."/>
            <person name="Salamov A."/>
            <person name="Von Dassow P."/>
            <person name="Badger J.H."/>
            <person name="Coutinho P.M."/>
            <person name="Demir E."/>
            <person name="Dubchak I."/>
            <person name="Gentemann C."/>
            <person name="Eikrem W."/>
            <person name="Gready J.E."/>
            <person name="John U."/>
            <person name="Lanier W."/>
            <person name="Lindquist E.A."/>
            <person name="Lucas S."/>
            <person name="Mayer K.F."/>
            <person name="Moreau H."/>
            <person name="Not F."/>
            <person name="Otillar R."/>
            <person name="Panaud O."/>
            <person name="Pangilinan J."/>
            <person name="Paulsen I."/>
            <person name="Piegu B."/>
            <person name="Poliakov A."/>
            <person name="Robbens S."/>
            <person name="Schmutz J."/>
            <person name="Toulza E."/>
            <person name="Wyss T."/>
            <person name="Zelensky A."/>
            <person name="Zhou K."/>
            <person name="Armbrust E.V."/>
            <person name="Bhattacharya D."/>
            <person name="Goodenough U.W."/>
            <person name="Van de Peer Y."/>
            <person name="Grigoriev I.V."/>
        </authorList>
    </citation>
    <scope>NUCLEOTIDE SEQUENCE [LARGE SCALE GENOMIC DNA]</scope>
    <source>
        <strain evidence="3 4">CCMP1545</strain>
    </source>
</reference>
<sequence length="997" mass="105692">MTEFTPIKAGALDCVVPTPLDADPDGIPTVEKPEVKPPASNSDTAPDGSVVSTDPTFDGAFLDVHMAPTEFHFKFKGQFTLLFLKVTIDISIKTGSADEGGGIHAYFGFAMVDPSSGKDICTVFGTFDLTPLDFKTLTSPSISALLGTKVMMGLGFKPDMINNIIASMEPPVKTAIELFLRPITWTISKSLAVLTSLIDELEKALKAYHKVVDKVEKILREEFAKALDKITQAQKKLQELENQRTYLKRRIDHYYPIAHEPCSPHWGKCCCFKVFGHRICLPAIYFTNSGCLGRLPQRIGALIIIGVCEIARAALWLFKKAANALLELAKKIVKAAMDVIIALLKIPEGILLAAKAALEVAAKAIALAIKPFAQFDIFKPCIGCIRFDDSCFWAAFHKCQLLRIFEIACSMAYSPGIVAFDAVFHIIVLSKDIDIEVHFSMSISALLDFFKDFVMKVIKDMMKALIDAFTCDTSVKSYSDESGDAKDAINNHIHEMEAKAANAQSATENQAANAPTSAALGLGYAATGAGIVAALASLGGPRVEVPHDAAGNHVVREIRGGGVHSKLWHPRASEGGGGDEWRDPSSFGHGVGVAYVGNAFGRVDLLEVGVTAGALASRTERELHAHASLAAHLGALMATAWPAHAAARAHLEDAKSSFESDAGTTTNARFRAMLGVDANDLRRTSADPASELVLAFEHLAASEDGALGLSSPRTTARKDTFGGLKTSYARGDEGEGTLHSALSRLMPDFAEGVDEARRAAPDVFAACMPSPDAPLRAAAAALGAKGEEPLAVAARHVDAADAVAARLGATRARLESLHTEEPEAARAAVDAALGAARDPCAVAGTIAALHCGALKAGITRWGETMTGCAHALDVLASPKCAAGVDDADARDYFPGSTANNAHGRAHNGIDARACVETVVKRAMPCPERCGDAFLDMASACGGVVPRAGRWRHDAPEADAAKCSVAVSATHDSCQTHRACRSIVEAVPLIDSVYLSTR</sequence>
<protein>
    <submittedName>
        <fullName evidence="3">Predicted protein</fullName>
    </submittedName>
</protein>
<gene>
    <name evidence="3" type="ORF">MICPUCDRAFT_63726</name>
</gene>
<evidence type="ECO:0000313" key="3">
    <source>
        <dbReference type="EMBL" id="EEH52327.1"/>
    </source>
</evidence>
<evidence type="ECO:0000256" key="2">
    <source>
        <dbReference type="SAM" id="MobiDB-lite"/>
    </source>
</evidence>
<dbReference type="Proteomes" id="UP000001876">
    <property type="component" value="Unassembled WGS sequence"/>
</dbReference>
<keyword evidence="1" id="KW-0175">Coiled coil</keyword>
<evidence type="ECO:0000256" key="1">
    <source>
        <dbReference type="SAM" id="Coils"/>
    </source>
</evidence>
<evidence type="ECO:0000313" key="4">
    <source>
        <dbReference type="Proteomes" id="UP000001876"/>
    </source>
</evidence>
<feature type="non-terminal residue" evidence="3">
    <location>
        <position position="997"/>
    </location>
</feature>
<feature type="coiled-coil region" evidence="1">
    <location>
        <begin position="198"/>
        <end position="250"/>
    </location>
</feature>
<dbReference type="RefSeq" id="XP_003063191.1">
    <property type="nucleotide sequence ID" value="XM_003063145.1"/>
</dbReference>
<accession>C1N5N9</accession>
<proteinExistence type="predicted"/>
<keyword evidence="4" id="KW-1185">Reference proteome</keyword>